<keyword evidence="6 8" id="KW-0830">Ubiquinone</keyword>
<protein>
    <recommendedName>
        <fullName evidence="8">Na(+)-translocating NADH-quinone reductase subunit A</fullName>
        <shortName evidence="8">Na(+)-NQR subunit A</shortName>
        <shortName evidence="8">Na(+)-translocating NQR subunit A</shortName>
        <ecNumber evidence="8">7.2.1.1</ecNumber>
    </recommendedName>
    <alternativeName>
        <fullName evidence="8">NQR complex subunit A</fullName>
    </alternativeName>
    <alternativeName>
        <fullName evidence="8">NQR-1 subunit A</fullName>
    </alternativeName>
</protein>
<dbReference type="EMBL" id="VDCI01000001">
    <property type="protein sequence ID" value="TNJ37738.1"/>
    <property type="molecule type" value="Genomic_DNA"/>
</dbReference>
<evidence type="ECO:0000259" key="11">
    <source>
        <dbReference type="Pfam" id="PF24836"/>
    </source>
</evidence>
<dbReference type="NCBIfam" id="NF003761">
    <property type="entry name" value="PRK05352.1-4"/>
    <property type="match status" value="1"/>
</dbReference>
<comment type="catalytic activity">
    <reaction evidence="8">
        <text>a ubiquinone + n Na(+)(in) + NADH + H(+) = a ubiquinol + n Na(+)(out) + NAD(+)</text>
        <dbReference type="Rhea" id="RHEA:47748"/>
        <dbReference type="Rhea" id="RHEA-COMP:9565"/>
        <dbReference type="Rhea" id="RHEA-COMP:9566"/>
        <dbReference type="ChEBI" id="CHEBI:15378"/>
        <dbReference type="ChEBI" id="CHEBI:16389"/>
        <dbReference type="ChEBI" id="CHEBI:17976"/>
        <dbReference type="ChEBI" id="CHEBI:29101"/>
        <dbReference type="ChEBI" id="CHEBI:57540"/>
        <dbReference type="ChEBI" id="CHEBI:57945"/>
        <dbReference type="EC" id="7.2.1.1"/>
    </reaction>
</comment>
<dbReference type="GO" id="GO:0016655">
    <property type="term" value="F:oxidoreductase activity, acting on NAD(P)H, quinone or similar compound as acceptor"/>
    <property type="evidence" value="ECO:0007669"/>
    <property type="project" value="UniProtKB-UniRule"/>
</dbReference>
<comment type="caution">
    <text evidence="12">The sequence shown here is derived from an EMBL/GenBank/DDBJ whole genome shotgun (WGS) entry which is preliminary data.</text>
</comment>
<dbReference type="AlphaFoldDB" id="A0A5C4S3I6"/>
<dbReference type="HAMAP" id="MF_00425">
    <property type="entry name" value="NqrA"/>
    <property type="match status" value="1"/>
</dbReference>
<feature type="domain" description="NqrA second alpha/beta" evidence="11">
    <location>
        <begin position="120"/>
        <end position="263"/>
    </location>
</feature>
<dbReference type="Proteomes" id="UP000309544">
    <property type="component" value="Unassembled WGS sequence"/>
</dbReference>
<dbReference type="InterPro" id="IPR022615">
    <property type="entry name" value="NqrA_C_domain"/>
</dbReference>
<evidence type="ECO:0000256" key="1">
    <source>
        <dbReference type="ARBA" id="ARBA00022448"/>
    </source>
</evidence>
<evidence type="ECO:0000313" key="12">
    <source>
        <dbReference type="EMBL" id="TNJ37738.1"/>
    </source>
</evidence>
<reference evidence="12 13" key="1">
    <citation type="submission" date="2019-05" db="EMBL/GenBank/DDBJ databases">
        <title>Draft Whole-Genome sequence of the green sulfur bacterium Prosthecochloris vibrioformis DSM 260.</title>
        <authorList>
            <person name="Meyer T.E."/>
            <person name="Kyndt J.A."/>
        </authorList>
    </citation>
    <scope>NUCLEOTIDE SEQUENCE [LARGE SCALE GENOMIC DNA]</scope>
    <source>
        <strain evidence="12 13">DSM 260</strain>
    </source>
</reference>
<evidence type="ECO:0000259" key="10">
    <source>
        <dbReference type="Pfam" id="PF11973"/>
    </source>
</evidence>
<proteinExistence type="inferred from homology"/>
<keyword evidence="4 8" id="KW-0915">Sodium</keyword>
<evidence type="ECO:0000313" key="13">
    <source>
        <dbReference type="Proteomes" id="UP000309544"/>
    </source>
</evidence>
<dbReference type="Pfam" id="PF24836">
    <property type="entry name" value="NQRA_2nd"/>
    <property type="match status" value="1"/>
</dbReference>
<feature type="domain" description="Na(+)-translocating NADH-quinone reductase subunit A C-terminal" evidence="10">
    <location>
        <begin position="269"/>
        <end position="314"/>
    </location>
</feature>
<dbReference type="Pfam" id="PF11973">
    <property type="entry name" value="NQRA_SLBB"/>
    <property type="match status" value="1"/>
</dbReference>
<dbReference type="Pfam" id="PF05896">
    <property type="entry name" value="NQRA_N"/>
    <property type="match status" value="1"/>
</dbReference>
<organism evidence="12 13">
    <name type="scientific">Prosthecochloris vibrioformis</name>
    <name type="common">Chlorobium vibrioforme</name>
    <dbReference type="NCBI Taxonomy" id="1098"/>
    <lineage>
        <taxon>Bacteria</taxon>
        <taxon>Pseudomonadati</taxon>
        <taxon>Chlorobiota</taxon>
        <taxon>Chlorobiia</taxon>
        <taxon>Chlorobiales</taxon>
        <taxon>Chlorobiaceae</taxon>
        <taxon>Prosthecochloris</taxon>
    </lineage>
</organism>
<evidence type="ECO:0000259" key="9">
    <source>
        <dbReference type="Pfam" id="PF05896"/>
    </source>
</evidence>
<dbReference type="NCBIfam" id="TIGR01936">
    <property type="entry name" value="nqrA"/>
    <property type="match status" value="1"/>
</dbReference>
<dbReference type="RefSeq" id="WP_068868029.1">
    <property type="nucleotide sequence ID" value="NZ_VDCI01000001.1"/>
</dbReference>
<name>A0A5C4S3I6_PROVB</name>
<keyword evidence="13" id="KW-1185">Reference proteome</keyword>
<dbReference type="PANTHER" id="PTHR37839">
    <property type="entry name" value="NA(+)-TRANSLOCATING NADH-QUINONE REDUCTASE SUBUNIT A"/>
    <property type="match status" value="1"/>
</dbReference>
<keyword evidence="2 8" id="KW-1278">Translocase</keyword>
<evidence type="ECO:0000256" key="5">
    <source>
        <dbReference type="ARBA" id="ARBA00023065"/>
    </source>
</evidence>
<comment type="function">
    <text evidence="8">NQR complex catalyzes the reduction of ubiquinone-1 to ubiquinol by two successive reactions, coupled with the transport of Na(+) ions from the cytoplasm to the periplasm. NqrA to NqrE are probably involved in the second step, the conversion of ubisemiquinone to ubiquinol.</text>
</comment>
<dbReference type="PANTHER" id="PTHR37839:SF1">
    <property type="entry name" value="NA(+)-TRANSLOCATING NADH-QUINONE REDUCTASE SUBUNIT A"/>
    <property type="match status" value="1"/>
</dbReference>
<sequence length="452" mass="49488">MSVITIRKGHTLRIGGVPESSIISLQPVGRVAVSPGDFYGMKPKLLVKVGDEVKKGTPLFADKRFGDVVVTSPAGGRVSEVLLGDRRRLEKIIIEIAAAGEEAERFPACSLGECRMLEPAAIRSTLLRSGLWPVLRQRPFSIIADPQGSPKAVFVSAMSTAPFAPSVSRGLEGREHFFQAGLFLLGRLTGVPVHLSVSADETAQMLVKAEGVALHRFRGPHPAGNVGIQIHHIAPIRHRDDVAWYLLPRDVARIGELFLTGELPTDILVALGGEALSKRCYVRTRQGILLEDLLSGNDVRQPARLISGDVLTGTMSGRTDGLGFYDEVVSVIPESHRRDFLGWLLPGRKRYSASNLFLSGLYANKGTRLDTSMNGSRRVIIPFGNIESVLPMDILPTWLLKMIIARDIDEMERLGIYECDPEDFALCSFVDASKMEISAIIREGLDYMQQNG</sequence>
<dbReference type="InterPro" id="IPR008703">
    <property type="entry name" value="NqrA"/>
</dbReference>
<accession>A0A5C4S3I6</accession>
<evidence type="ECO:0000256" key="4">
    <source>
        <dbReference type="ARBA" id="ARBA00023053"/>
    </source>
</evidence>
<keyword evidence="5 8" id="KW-0406">Ion transport</keyword>
<evidence type="ECO:0000256" key="8">
    <source>
        <dbReference type="HAMAP-Rule" id="MF_00425"/>
    </source>
</evidence>
<dbReference type="InterPro" id="IPR056148">
    <property type="entry name" value="NQRA_2nd"/>
</dbReference>
<evidence type="ECO:0000256" key="2">
    <source>
        <dbReference type="ARBA" id="ARBA00022967"/>
    </source>
</evidence>
<evidence type="ECO:0000256" key="7">
    <source>
        <dbReference type="ARBA" id="ARBA00023201"/>
    </source>
</evidence>
<dbReference type="EC" id="7.2.1.1" evidence="8"/>
<evidence type="ECO:0000256" key="6">
    <source>
        <dbReference type="ARBA" id="ARBA00023075"/>
    </source>
</evidence>
<dbReference type="GO" id="GO:0006814">
    <property type="term" value="P:sodium ion transport"/>
    <property type="evidence" value="ECO:0007669"/>
    <property type="project" value="UniProtKB-UniRule"/>
</dbReference>
<evidence type="ECO:0000256" key="3">
    <source>
        <dbReference type="ARBA" id="ARBA00023027"/>
    </source>
</evidence>
<dbReference type="InterPro" id="IPR056147">
    <property type="entry name" value="NQRA_N"/>
</dbReference>
<feature type="domain" description="NqrA N-terminal barrel-sandwich hybrid" evidence="9">
    <location>
        <begin position="4"/>
        <end position="96"/>
    </location>
</feature>
<keyword evidence="7 8" id="KW-0739">Sodium transport</keyword>
<gene>
    <name evidence="8" type="primary">nqrA</name>
    <name evidence="12" type="ORF">FGF68_00735</name>
</gene>
<keyword evidence="1 8" id="KW-0813">Transport</keyword>
<keyword evidence="3 8" id="KW-0520">NAD</keyword>
<comment type="subunit">
    <text evidence="8">Composed of six subunits; NqrA, NqrB, NqrC, NqrD, NqrE and NqrF.</text>
</comment>
<comment type="similarity">
    <text evidence="8">Belongs to the NqrA family.</text>
</comment>